<dbReference type="InterPro" id="IPR036388">
    <property type="entry name" value="WH-like_DNA-bd_sf"/>
</dbReference>
<dbReference type="AlphaFoldDB" id="A0A3B4FLU3"/>
<evidence type="ECO:0000313" key="1">
    <source>
        <dbReference type="Ensembl" id="ENSPNYP00000011570.1"/>
    </source>
</evidence>
<dbReference type="Ensembl" id="ENSPNYT00000011849.1">
    <property type="protein sequence ID" value="ENSPNYP00000011570.1"/>
    <property type="gene ID" value="ENSPNYG00000008770.1"/>
</dbReference>
<evidence type="ECO:0008006" key="2">
    <source>
        <dbReference type="Google" id="ProtNLM"/>
    </source>
</evidence>
<organism evidence="1">
    <name type="scientific">Pundamilia nyererei</name>
    <dbReference type="NCBI Taxonomy" id="303518"/>
    <lineage>
        <taxon>Eukaryota</taxon>
        <taxon>Metazoa</taxon>
        <taxon>Chordata</taxon>
        <taxon>Craniata</taxon>
        <taxon>Vertebrata</taxon>
        <taxon>Euteleostomi</taxon>
        <taxon>Actinopterygii</taxon>
        <taxon>Neopterygii</taxon>
        <taxon>Teleostei</taxon>
        <taxon>Neoteleostei</taxon>
        <taxon>Acanthomorphata</taxon>
        <taxon>Ovalentaria</taxon>
        <taxon>Cichlomorphae</taxon>
        <taxon>Cichliformes</taxon>
        <taxon>Cichlidae</taxon>
        <taxon>African cichlids</taxon>
        <taxon>Pseudocrenilabrinae</taxon>
        <taxon>Haplochromini</taxon>
        <taxon>Pundamilia</taxon>
    </lineage>
</organism>
<dbReference type="Gene3D" id="1.10.10.10">
    <property type="entry name" value="Winged helix-like DNA-binding domain superfamily/Winged helix DNA-binding domain"/>
    <property type="match status" value="1"/>
</dbReference>
<dbReference type="GeneTree" id="ENSGT00970000193614"/>
<reference evidence="1" key="1">
    <citation type="submission" date="2023-09" db="UniProtKB">
        <authorList>
            <consortium name="Ensembl"/>
        </authorList>
    </citation>
    <scope>IDENTIFICATION</scope>
</reference>
<protein>
    <recommendedName>
        <fullName evidence="2">HTH psq-type domain-containing protein</fullName>
    </recommendedName>
</protein>
<accession>A0A3B4FLU3</accession>
<sequence>MHKQAPKCCPISIYTPLEVRQKTSPAVHTATVAAHQSGKGYKVYSTQFEVHHSTVRKIIHKWKTFKTSDCAMLRETAKDPRATCLS</sequence>
<name>A0A3B4FLU3_9CICH</name>
<proteinExistence type="predicted"/>